<keyword evidence="4 5" id="KW-0411">Iron-sulfur</keyword>
<dbReference type="EMBL" id="AP019376">
    <property type="protein sequence ID" value="BBH89515.1"/>
    <property type="molecule type" value="Genomic_DNA"/>
</dbReference>
<evidence type="ECO:0000256" key="4">
    <source>
        <dbReference type="ARBA" id="ARBA00023014"/>
    </source>
</evidence>
<dbReference type="PANTHER" id="PTHR30426:SF0">
    <property type="entry name" value="4-HYDROXY-3-METHYLBUT-2-ENYL DIPHOSPHATE REDUCTASE"/>
    <property type="match status" value="1"/>
</dbReference>
<gene>
    <name evidence="5 6" type="primary">ispH</name>
    <name evidence="6" type="ORF">KTC_42660</name>
</gene>
<feature type="binding site" evidence="5">
    <location>
        <position position="274"/>
    </location>
    <ligand>
        <name>(2E)-4-hydroxy-3-methylbut-2-enyl diphosphate</name>
        <dbReference type="ChEBI" id="CHEBI:128753"/>
    </ligand>
</feature>
<reference evidence="6" key="1">
    <citation type="submission" date="2018-12" db="EMBL/GenBank/DDBJ databases">
        <title>Novel natural products biosynthetic potential of the class Ktedonobacteria.</title>
        <authorList>
            <person name="Zheng Y."/>
            <person name="Saitou A."/>
            <person name="Wang C.M."/>
            <person name="Toyoda A."/>
            <person name="Minakuchi Y."/>
            <person name="Sekiguchi Y."/>
            <person name="Ueda K."/>
            <person name="Takano H."/>
            <person name="Sakai Y."/>
            <person name="Yokota A."/>
            <person name="Yabe S."/>
        </authorList>
    </citation>
    <scope>NUCLEOTIDE SEQUENCE</scope>
    <source>
        <strain evidence="6">COM3</strain>
    </source>
</reference>
<dbReference type="Pfam" id="PF02401">
    <property type="entry name" value="LYTB"/>
    <property type="match status" value="1"/>
</dbReference>
<feature type="binding site" evidence="5">
    <location>
        <position position="43"/>
    </location>
    <ligand>
        <name>dimethylallyl diphosphate</name>
        <dbReference type="ChEBI" id="CHEBI:57623"/>
    </ligand>
</feature>
<feature type="binding site" evidence="5">
    <location>
        <position position="12"/>
    </location>
    <ligand>
        <name>[4Fe-4S] cluster</name>
        <dbReference type="ChEBI" id="CHEBI:49883"/>
    </ligand>
</feature>
<keyword evidence="3 5" id="KW-0408">Iron</keyword>
<dbReference type="GO" id="GO:0019288">
    <property type="term" value="P:isopentenyl diphosphate biosynthetic process, methylerythritol 4-phosphate pathway"/>
    <property type="evidence" value="ECO:0007669"/>
    <property type="project" value="UniProtKB-UniRule"/>
</dbReference>
<feature type="binding site" evidence="5">
    <location>
        <position position="103"/>
    </location>
    <ligand>
        <name>[4Fe-4S] cluster</name>
        <dbReference type="ChEBI" id="CHEBI:49883"/>
    </ligand>
</feature>
<feature type="binding site" evidence="5">
    <location>
        <position position="81"/>
    </location>
    <ligand>
        <name>dimethylallyl diphosphate</name>
        <dbReference type="ChEBI" id="CHEBI:57623"/>
    </ligand>
</feature>
<keyword evidence="5" id="KW-0560">Oxidoreductase</keyword>
<feature type="binding site" evidence="5">
    <location>
        <position position="231"/>
    </location>
    <ligand>
        <name>isopentenyl diphosphate</name>
        <dbReference type="ChEBI" id="CHEBI:128769"/>
    </ligand>
</feature>
<feature type="binding site" evidence="5">
    <location>
        <position position="43"/>
    </location>
    <ligand>
        <name>isopentenyl diphosphate</name>
        <dbReference type="ChEBI" id="CHEBI:128769"/>
    </ligand>
</feature>
<feature type="binding site" evidence="5">
    <location>
        <position position="229"/>
    </location>
    <ligand>
        <name>dimethylallyl diphosphate</name>
        <dbReference type="ChEBI" id="CHEBI:57623"/>
    </ligand>
</feature>
<accession>A0A455STY7</accession>
<feature type="binding site" evidence="5">
    <location>
        <position position="274"/>
    </location>
    <ligand>
        <name>dimethylallyl diphosphate</name>
        <dbReference type="ChEBI" id="CHEBI:57623"/>
    </ligand>
</feature>
<dbReference type="UniPathway" id="UPA00056">
    <property type="reaction ID" value="UER00097"/>
</dbReference>
<dbReference type="GO" id="GO:0051745">
    <property type="term" value="F:4-hydroxy-3-methylbut-2-enyl diphosphate reductase activity"/>
    <property type="evidence" value="ECO:0007669"/>
    <property type="project" value="UniProtKB-UniRule"/>
</dbReference>
<name>A0A455STY7_9CHLR</name>
<feature type="binding site" evidence="5">
    <location>
        <position position="131"/>
    </location>
    <ligand>
        <name>(2E)-4-hydroxy-3-methylbut-2-enyl diphosphate</name>
        <dbReference type="ChEBI" id="CHEBI:128753"/>
    </ligand>
</feature>
<feature type="binding site" evidence="5">
    <location>
        <position position="81"/>
    </location>
    <ligand>
        <name>(2E)-4-hydroxy-3-methylbut-2-enyl diphosphate</name>
        <dbReference type="ChEBI" id="CHEBI:128753"/>
    </ligand>
</feature>
<dbReference type="HAMAP" id="MF_00191">
    <property type="entry name" value="IspH"/>
    <property type="match status" value="1"/>
</dbReference>
<feature type="binding site" evidence="5">
    <location>
        <position position="173"/>
    </location>
    <ligand>
        <name>(2E)-4-hydroxy-3-methylbut-2-enyl diphosphate</name>
        <dbReference type="ChEBI" id="CHEBI:128753"/>
    </ligand>
</feature>
<feature type="active site" description="Proton donor" evidence="5">
    <location>
        <position position="133"/>
    </location>
</feature>
<evidence type="ECO:0000256" key="2">
    <source>
        <dbReference type="ARBA" id="ARBA00022723"/>
    </source>
</evidence>
<comment type="similarity">
    <text evidence="5">Belongs to the IspH family.</text>
</comment>
<dbReference type="EC" id="1.17.7.4" evidence="5"/>
<evidence type="ECO:0000313" key="6">
    <source>
        <dbReference type="EMBL" id="BBH89515.1"/>
    </source>
</evidence>
<dbReference type="UniPathway" id="UPA00059">
    <property type="reaction ID" value="UER00105"/>
</dbReference>
<feature type="binding site" evidence="5">
    <location>
        <position position="131"/>
    </location>
    <ligand>
        <name>isopentenyl diphosphate</name>
        <dbReference type="ChEBI" id="CHEBI:128769"/>
    </ligand>
</feature>
<dbReference type="PANTHER" id="PTHR30426">
    <property type="entry name" value="4-HYDROXY-3-METHYLBUT-2-ENYL DIPHOSPHATE REDUCTASE"/>
    <property type="match status" value="1"/>
</dbReference>
<feature type="binding site" evidence="5">
    <location>
        <position position="43"/>
    </location>
    <ligand>
        <name>(2E)-4-hydroxy-3-methylbut-2-enyl diphosphate</name>
        <dbReference type="ChEBI" id="CHEBI:128753"/>
    </ligand>
</feature>
<comment type="pathway">
    <text evidence="5">Isoprenoid biosynthesis; dimethylallyl diphosphate biosynthesis; dimethylallyl diphosphate from (2E)-4-hydroxy-3-methylbutenyl diphosphate: step 1/1.</text>
</comment>
<comment type="pathway">
    <text evidence="5">Isoprenoid biosynthesis; isopentenyl diphosphate biosynthesis via DXP pathway; isopentenyl diphosphate from 1-deoxy-D-xylulose 5-phosphate: step 6/6.</text>
</comment>
<comment type="catalytic activity">
    <reaction evidence="5">
        <text>dimethylallyl diphosphate + 2 oxidized [2Fe-2S]-[ferredoxin] + H2O = (2E)-4-hydroxy-3-methylbut-2-enyl diphosphate + 2 reduced [2Fe-2S]-[ferredoxin] + 2 H(+)</text>
        <dbReference type="Rhea" id="RHEA:24825"/>
        <dbReference type="Rhea" id="RHEA-COMP:10000"/>
        <dbReference type="Rhea" id="RHEA-COMP:10001"/>
        <dbReference type="ChEBI" id="CHEBI:15377"/>
        <dbReference type="ChEBI" id="CHEBI:15378"/>
        <dbReference type="ChEBI" id="CHEBI:33737"/>
        <dbReference type="ChEBI" id="CHEBI:33738"/>
        <dbReference type="ChEBI" id="CHEBI:57623"/>
        <dbReference type="ChEBI" id="CHEBI:128753"/>
        <dbReference type="EC" id="1.17.7.4"/>
    </reaction>
</comment>
<feature type="binding site" evidence="5">
    <location>
        <position position="231"/>
    </location>
    <ligand>
        <name>dimethylallyl diphosphate</name>
        <dbReference type="ChEBI" id="CHEBI:57623"/>
    </ligand>
</feature>
<dbReference type="InterPro" id="IPR003451">
    <property type="entry name" value="LytB/IspH"/>
</dbReference>
<comment type="caution">
    <text evidence="5">Lacks conserved residue(s) required for the propagation of feature annotation.</text>
</comment>
<proteinExistence type="inferred from homology"/>
<comment type="function">
    <text evidence="5">Catalyzes the conversion of 1-hydroxy-2-methyl-2-(E)-butenyl 4-diphosphate (HMBPP) into a mixture of isopentenyl diphosphate (IPP) and dimethylallyl diphosphate (DMAPP). Acts in the terminal step of the DOXP/MEP pathway for isoprenoid precursor biosynthesis.</text>
</comment>
<dbReference type="Gene3D" id="3.40.1010.20">
    <property type="entry name" value="4-hydroxy-3-methylbut-2-enyl diphosphate reductase, catalytic domain"/>
    <property type="match status" value="2"/>
</dbReference>
<dbReference type="NCBIfam" id="NF002187">
    <property type="entry name" value="PRK01045.1-1"/>
    <property type="match status" value="1"/>
</dbReference>
<evidence type="ECO:0000256" key="3">
    <source>
        <dbReference type="ARBA" id="ARBA00023004"/>
    </source>
</evidence>
<feature type="binding site" evidence="5">
    <location>
        <position position="81"/>
    </location>
    <ligand>
        <name>isopentenyl diphosphate</name>
        <dbReference type="ChEBI" id="CHEBI:128769"/>
    </ligand>
</feature>
<dbReference type="GO" id="GO:0051539">
    <property type="term" value="F:4 iron, 4 sulfur cluster binding"/>
    <property type="evidence" value="ECO:0007669"/>
    <property type="project" value="UniProtKB-UniRule"/>
</dbReference>
<organism evidence="6">
    <name type="scientific">Thermosporothrix sp. COM3</name>
    <dbReference type="NCBI Taxonomy" id="2490863"/>
    <lineage>
        <taxon>Bacteria</taxon>
        <taxon>Bacillati</taxon>
        <taxon>Chloroflexota</taxon>
        <taxon>Ktedonobacteria</taxon>
        <taxon>Ktedonobacterales</taxon>
        <taxon>Thermosporotrichaceae</taxon>
        <taxon>Thermosporothrix</taxon>
    </lineage>
</organism>
<feature type="binding site" evidence="5">
    <location>
        <position position="131"/>
    </location>
    <ligand>
        <name>dimethylallyl diphosphate</name>
        <dbReference type="ChEBI" id="CHEBI:57623"/>
    </ligand>
</feature>
<dbReference type="GO" id="GO:0016114">
    <property type="term" value="P:terpenoid biosynthetic process"/>
    <property type="evidence" value="ECO:0007669"/>
    <property type="project" value="UniProtKB-UniRule"/>
</dbReference>
<dbReference type="AlphaFoldDB" id="A0A455STY7"/>
<feature type="binding site" evidence="5">
    <location>
        <position position="229"/>
    </location>
    <ligand>
        <name>isopentenyl diphosphate</name>
        <dbReference type="ChEBI" id="CHEBI:128769"/>
    </ligand>
</feature>
<dbReference type="GO" id="GO:0046872">
    <property type="term" value="F:metal ion binding"/>
    <property type="evidence" value="ECO:0007669"/>
    <property type="project" value="UniProtKB-KW"/>
</dbReference>
<evidence type="ECO:0000256" key="1">
    <source>
        <dbReference type="ARBA" id="ARBA00022485"/>
    </source>
</evidence>
<keyword evidence="2 5" id="KW-0479">Metal-binding</keyword>
<dbReference type="GO" id="GO:0050992">
    <property type="term" value="P:dimethylallyl diphosphate biosynthetic process"/>
    <property type="evidence" value="ECO:0007669"/>
    <property type="project" value="UniProtKB-UniRule"/>
</dbReference>
<dbReference type="Gene3D" id="3.40.50.11270">
    <property type="match status" value="1"/>
</dbReference>
<evidence type="ECO:0000256" key="5">
    <source>
        <dbReference type="HAMAP-Rule" id="MF_00191"/>
    </source>
</evidence>
<feature type="binding site" evidence="5">
    <location>
        <position position="231"/>
    </location>
    <ligand>
        <name>(2E)-4-hydroxy-3-methylbut-2-enyl diphosphate</name>
        <dbReference type="ChEBI" id="CHEBI:128753"/>
    </ligand>
</feature>
<protein>
    <recommendedName>
        <fullName evidence="5">4-hydroxy-3-methylbut-2-enyl diphosphate reductase</fullName>
        <shortName evidence="5">HMBPP reductase</shortName>
        <ecNumber evidence="5">1.17.7.4</ecNumber>
    </recommendedName>
</protein>
<sequence length="295" mass="32435">MEVIKISPRGYCYGVVDALTIARKAAKDTTLPRPIYIIGQIIHNRHAIEELSEMGVITLDGPNRLAILEQVQEGTVIFTAHGVSPQVKQRAQERGLHCIDATCPDVTVTHNLVKKLVARGFYILYIGKKGHPEPEGVMGEIPGHISLIETEADVDALQLTPEQAQKIAVSTQTTLSLWDTQRVIRYIKDKYPQAEVHVDICNATQKRQEAVAEQAKGAELTIVVGDPRSNNTNRLVQVSQELAGVPAVRIEDLSQLDVSLLKGKKRVAVTAGASTPSQLTREVIRFLEQYPAEEA</sequence>
<feature type="binding site" evidence="5">
    <location>
        <position position="201"/>
    </location>
    <ligand>
        <name>[4Fe-4S] cluster</name>
        <dbReference type="ChEBI" id="CHEBI:49883"/>
    </ligand>
</feature>
<keyword evidence="5" id="KW-0414">Isoprene biosynthesis</keyword>
<feature type="binding site" evidence="5">
    <location>
        <position position="229"/>
    </location>
    <ligand>
        <name>(2E)-4-hydroxy-3-methylbut-2-enyl diphosphate</name>
        <dbReference type="ChEBI" id="CHEBI:128753"/>
    </ligand>
</feature>
<comment type="catalytic activity">
    <reaction evidence="5">
        <text>isopentenyl diphosphate + 2 oxidized [2Fe-2S]-[ferredoxin] + H2O = (2E)-4-hydroxy-3-methylbut-2-enyl diphosphate + 2 reduced [2Fe-2S]-[ferredoxin] + 2 H(+)</text>
        <dbReference type="Rhea" id="RHEA:24488"/>
        <dbReference type="Rhea" id="RHEA-COMP:10000"/>
        <dbReference type="Rhea" id="RHEA-COMP:10001"/>
        <dbReference type="ChEBI" id="CHEBI:15377"/>
        <dbReference type="ChEBI" id="CHEBI:15378"/>
        <dbReference type="ChEBI" id="CHEBI:33737"/>
        <dbReference type="ChEBI" id="CHEBI:33738"/>
        <dbReference type="ChEBI" id="CHEBI:128753"/>
        <dbReference type="ChEBI" id="CHEBI:128769"/>
        <dbReference type="EC" id="1.17.7.4"/>
    </reaction>
</comment>
<dbReference type="NCBIfam" id="TIGR00216">
    <property type="entry name" value="ispH_lytB"/>
    <property type="match status" value="1"/>
</dbReference>
<feature type="binding site" evidence="5">
    <location>
        <position position="274"/>
    </location>
    <ligand>
        <name>isopentenyl diphosphate</name>
        <dbReference type="ChEBI" id="CHEBI:128769"/>
    </ligand>
</feature>
<keyword evidence="1 5" id="KW-0004">4Fe-4S</keyword>
<comment type="cofactor">
    <cofactor evidence="5">
        <name>[4Fe-4S] cluster</name>
        <dbReference type="ChEBI" id="CHEBI:49883"/>
    </cofactor>
    <text evidence="5">Binds 1 [4Fe-4S] cluster per subunit.</text>
</comment>
<dbReference type="CDD" id="cd13944">
    <property type="entry name" value="lytB_ispH"/>
    <property type="match status" value="1"/>
</dbReference>